<dbReference type="AlphaFoldDB" id="A0A8I1SL43"/>
<dbReference type="RefSeq" id="WP_206782381.1">
    <property type="nucleotide sequence ID" value="NZ_CM125968.1"/>
</dbReference>
<name>A0A8I1SL43_9BACI</name>
<evidence type="ECO:0000313" key="1">
    <source>
        <dbReference type="EMBL" id="MBN8251312.1"/>
    </source>
</evidence>
<dbReference type="GeneID" id="93682353"/>
<comment type="caution">
    <text evidence="1">The sequence shown here is derived from an EMBL/GenBank/DDBJ whole genome shotgun (WGS) entry which is preliminary data.</text>
</comment>
<gene>
    <name evidence="1" type="ORF">JF537_06960</name>
</gene>
<reference evidence="1" key="1">
    <citation type="submission" date="2020-12" db="EMBL/GenBank/DDBJ databases">
        <title>PHA producing bacteria isolated from mangrove.</title>
        <authorList>
            <person name="Zheng W."/>
            <person name="Yu S."/>
            <person name="Huang Y."/>
        </authorList>
    </citation>
    <scope>NUCLEOTIDE SEQUENCE</scope>
    <source>
        <strain evidence="1">GN22-4</strain>
    </source>
</reference>
<accession>A0A8I1SL43</accession>
<sequence length="144" mass="16756">MGVKHPLQHHFGEVTEIFHYIHDLCESAGLYIDWHGTTQTVQLYRNKESREAGDRYIGAIQYEGSNELQKRTPSTVSLRFRRSNLTSPFKYLLENITAFRKDTNKEPFVNPEAESIAFKFTALDEEAMETLRQIEDVLKMARCI</sequence>
<evidence type="ECO:0000313" key="2">
    <source>
        <dbReference type="Proteomes" id="UP000664578"/>
    </source>
</evidence>
<organism evidence="1 2">
    <name type="scientific">Priestia flexa</name>
    <dbReference type="NCBI Taxonomy" id="86664"/>
    <lineage>
        <taxon>Bacteria</taxon>
        <taxon>Bacillati</taxon>
        <taxon>Bacillota</taxon>
        <taxon>Bacilli</taxon>
        <taxon>Bacillales</taxon>
        <taxon>Bacillaceae</taxon>
        <taxon>Priestia</taxon>
    </lineage>
</organism>
<proteinExistence type="predicted"/>
<dbReference type="Proteomes" id="UP000664578">
    <property type="component" value="Unassembled WGS sequence"/>
</dbReference>
<dbReference type="EMBL" id="JAEMWV010000003">
    <property type="protein sequence ID" value="MBN8251312.1"/>
    <property type="molecule type" value="Genomic_DNA"/>
</dbReference>
<protein>
    <submittedName>
        <fullName evidence="1">Uncharacterized protein</fullName>
    </submittedName>
</protein>